<dbReference type="InterPro" id="IPR013320">
    <property type="entry name" value="ConA-like_dom_sf"/>
</dbReference>
<dbReference type="CDD" id="cd00413">
    <property type="entry name" value="Glyco_hydrolase_16"/>
    <property type="match status" value="1"/>
</dbReference>
<dbReference type="Proteomes" id="UP001500929">
    <property type="component" value="Unassembled WGS sequence"/>
</dbReference>
<protein>
    <recommendedName>
        <fullName evidence="1">GH16 domain-containing protein</fullName>
    </recommendedName>
</protein>
<dbReference type="EMBL" id="BAAAQY010000003">
    <property type="protein sequence ID" value="GAA2228201.1"/>
    <property type="molecule type" value="Genomic_DNA"/>
</dbReference>
<evidence type="ECO:0000259" key="1">
    <source>
        <dbReference type="Pfam" id="PF00722"/>
    </source>
</evidence>
<name>A0ABP5Q7L8_9MICO</name>
<dbReference type="InterPro" id="IPR000757">
    <property type="entry name" value="Beta-glucanase-like"/>
</dbReference>
<dbReference type="Pfam" id="PF00722">
    <property type="entry name" value="Glyco_hydro_16"/>
    <property type="match status" value="1"/>
</dbReference>
<sequence>MSAASSSVGAVRVFDERFGTGGSEGGALDGALWVDHYLPHWSTPDRSRARYHLAPGGGLVLRIDADQPAWRPDEGRMRVSSIQTATFSGPVGSGHGTHRHREGLDVVTAVPTRLLWAPAGAGRVDVWMRSSPDPTCMLAAWLVGVEAGDPRESGEITVAELFGDARGTARLGVKALKDPGLRDDVADVALPFDSADGVHRYAAEWDATGVRFAIDGRCVHESHQRIDYPLMLLVDLFEFPVGDERPPGEYPKAALVQRIVGDDRS</sequence>
<evidence type="ECO:0000313" key="2">
    <source>
        <dbReference type="EMBL" id="GAA2228201.1"/>
    </source>
</evidence>
<keyword evidence="3" id="KW-1185">Reference proteome</keyword>
<reference evidence="3" key="1">
    <citation type="journal article" date="2019" name="Int. J. Syst. Evol. Microbiol.">
        <title>The Global Catalogue of Microorganisms (GCM) 10K type strain sequencing project: providing services to taxonomists for standard genome sequencing and annotation.</title>
        <authorList>
            <consortium name="The Broad Institute Genomics Platform"/>
            <consortium name="The Broad Institute Genome Sequencing Center for Infectious Disease"/>
            <person name="Wu L."/>
            <person name="Ma J."/>
        </authorList>
    </citation>
    <scope>NUCLEOTIDE SEQUENCE [LARGE SCALE GENOMIC DNA]</scope>
    <source>
        <strain evidence="3">JCM 16117</strain>
    </source>
</reference>
<feature type="domain" description="GH16" evidence="1">
    <location>
        <begin position="122"/>
        <end position="225"/>
    </location>
</feature>
<accession>A0ABP5Q7L8</accession>
<gene>
    <name evidence="2" type="ORF">GCM10009851_10680</name>
</gene>
<evidence type="ECO:0000313" key="3">
    <source>
        <dbReference type="Proteomes" id="UP001500929"/>
    </source>
</evidence>
<proteinExistence type="predicted"/>
<dbReference type="Gene3D" id="2.60.120.200">
    <property type="match status" value="1"/>
</dbReference>
<comment type="caution">
    <text evidence="2">The sequence shown here is derived from an EMBL/GenBank/DDBJ whole genome shotgun (WGS) entry which is preliminary data.</text>
</comment>
<organism evidence="2 3">
    <name type="scientific">Herbiconiux moechotypicola</name>
    <dbReference type="NCBI Taxonomy" id="637393"/>
    <lineage>
        <taxon>Bacteria</taxon>
        <taxon>Bacillati</taxon>
        <taxon>Actinomycetota</taxon>
        <taxon>Actinomycetes</taxon>
        <taxon>Micrococcales</taxon>
        <taxon>Microbacteriaceae</taxon>
        <taxon>Herbiconiux</taxon>
    </lineage>
</organism>
<dbReference type="SUPFAM" id="SSF49899">
    <property type="entry name" value="Concanavalin A-like lectins/glucanases"/>
    <property type="match status" value="1"/>
</dbReference>